<reference evidence="1" key="1">
    <citation type="submission" date="2020-08" db="EMBL/GenBank/DDBJ databases">
        <title>Multicomponent nature underlies the extraordinary mechanical properties of spider dragline silk.</title>
        <authorList>
            <person name="Kono N."/>
            <person name="Nakamura H."/>
            <person name="Mori M."/>
            <person name="Yoshida Y."/>
            <person name="Ohtoshi R."/>
            <person name="Malay A.D."/>
            <person name="Moran D.A.P."/>
            <person name="Tomita M."/>
            <person name="Numata K."/>
            <person name="Arakawa K."/>
        </authorList>
    </citation>
    <scope>NUCLEOTIDE SEQUENCE</scope>
</reference>
<accession>A0A8X6U9C4</accession>
<keyword evidence="2" id="KW-1185">Reference proteome</keyword>
<dbReference type="Proteomes" id="UP000887013">
    <property type="component" value="Unassembled WGS sequence"/>
</dbReference>
<dbReference type="AlphaFoldDB" id="A0A8X6U9C4"/>
<evidence type="ECO:0000313" key="1">
    <source>
        <dbReference type="EMBL" id="GFT94586.1"/>
    </source>
</evidence>
<evidence type="ECO:0000313" key="2">
    <source>
        <dbReference type="Proteomes" id="UP000887013"/>
    </source>
</evidence>
<protein>
    <submittedName>
        <fullName evidence="1">Uncharacterized protein</fullName>
    </submittedName>
</protein>
<name>A0A8X6U9C4_NEPPI</name>
<gene>
    <name evidence="1" type="ORF">NPIL_415861</name>
</gene>
<dbReference type="OrthoDB" id="6464136at2759"/>
<organism evidence="1 2">
    <name type="scientific">Nephila pilipes</name>
    <name type="common">Giant wood spider</name>
    <name type="synonym">Nephila maculata</name>
    <dbReference type="NCBI Taxonomy" id="299642"/>
    <lineage>
        <taxon>Eukaryota</taxon>
        <taxon>Metazoa</taxon>
        <taxon>Ecdysozoa</taxon>
        <taxon>Arthropoda</taxon>
        <taxon>Chelicerata</taxon>
        <taxon>Arachnida</taxon>
        <taxon>Araneae</taxon>
        <taxon>Araneomorphae</taxon>
        <taxon>Entelegynae</taxon>
        <taxon>Araneoidea</taxon>
        <taxon>Nephilidae</taxon>
        <taxon>Nephila</taxon>
    </lineage>
</organism>
<sequence>MCEGLGLDAQIAPIGNKKTWIGNKNDEMKNMTYSEVDFKPGVAQNFVEPLSIMNDGNISLENKTGSKYSKYLPVVQSTIIYKICQMLDIEAELNPLNKKTFSERQNNQMKTKTVIPIVKSSSIFMFCQALGIDAKLDPLHDTQF</sequence>
<proteinExistence type="predicted"/>
<comment type="caution">
    <text evidence="1">The sequence shown here is derived from an EMBL/GenBank/DDBJ whole genome shotgun (WGS) entry which is preliminary data.</text>
</comment>
<dbReference type="EMBL" id="BMAW01075008">
    <property type="protein sequence ID" value="GFT94586.1"/>
    <property type="molecule type" value="Genomic_DNA"/>
</dbReference>